<evidence type="ECO:0000313" key="3">
    <source>
        <dbReference type="Proteomes" id="UP000265354"/>
    </source>
</evidence>
<protein>
    <submittedName>
        <fullName evidence="2">Uncharacterized protein</fullName>
    </submittedName>
</protein>
<dbReference type="EMBL" id="BGZL01000055">
    <property type="protein sequence ID" value="GBQ04459.1"/>
    <property type="molecule type" value="Genomic_DNA"/>
</dbReference>
<dbReference type="AlphaFoldDB" id="A0A388T6T0"/>
<comment type="caution">
    <text evidence="2">The sequence shown here is derived from an EMBL/GenBank/DDBJ whole genome shotgun (WGS) entry which is preliminary data.</text>
</comment>
<sequence length="70" mass="7350">MGVAEEFLDDDEVDALFQEQSRGRVAEVVEADGSEAGPVEEAAASAGEVGRVERPSARGTRRSRSACEGP</sequence>
<dbReference type="Proteomes" id="UP000265354">
    <property type="component" value="Unassembled WGS sequence"/>
</dbReference>
<reference evidence="2 3" key="1">
    <citation type="submission" date="2018-07" db="EMBL/GenBank/DDBJ databases">
        <title>Whole Genome Shotgun Sequence of Streptomyces spongiicola strain 531S.</title>
        <authorList>
            <person name="Dohra H."/>
            <person name="Kodani S."/>
        </authorList>
    </citation>
    <scope>NUCLEOTIDE SEQUENCE [LARGE SCALE GENOMIC DNA]</scope>
    <source>
        <strain evidence="2 3">531S</strain>
    </source>
</reference>
<name>A0A388T6T0_9ACTN</name>
<evidence type="ECO:0000256" key="1">
    <source>
        <dbReference type="SAM" id="MobiDB-lite"/>
    </source>
</evidence>
<feature type="region of interest" description="Disordered" evidence="1">
    <location>
        <begin position="31"/>
        <end position="70"/>
    </location>
</feature>
<accession>A0A388T6T0</accession>
<gene>
    <name evidence="2" type="ORF">SSP531S_59560</name>
</gene>
<organism evidence="2 3">
    <name type="scientific">Streptomyces spongiicola</name>
    <dbReference type="NCBI Taxonomy" id="1690221"/>
    <lineage>
        <taxon>Bacteria</taxon>
        <taxon>Bacillati</taxon>
        <taxon>Actinomycetota</taxon>
        <taxon>Actinomycetes</taxon>
        <taxon>Kitasatosporales</taxon>
        <taxon>Streptomycetaceae</taxon>
        <taxon>Streptomyces</taxon>
    </lineage>
</organism>
<evidence type="ECO:0000313" key="2">
    <source>
        <dbReference type="EMBL" id="GBQ04459.1"/>
    </source>
</evidence>
<proteinExistence type="predicted"/>
<feature type="compositionally biased region" description="Low complexity" evidence="1">
    <location>
        <begin position="34"/>
        <end position="49"/>
    </location>
</feature>